<accession>A0ACA9Y2T1</accession>
<sequence>MQREEDLNNSTSNVPSAEILPKEESEIKDDESQHSSEGEGDDAMQDSSEEDDEDDDEEAIQKVREGFIVDDDEEDEGISHKKKRKHKRKAKTTIDDALDEDDLELLMENSGHRPTSSESGQFKRLKRAQESEESDVPTSKKGRLDDFFSDDDDNEQEGENDEDNQQQNERRIPDDRNILDEFEDFIEDDEFSDEDEAKREKAKRERQRISKGPRLDTSKLSSVDRESLQQLFEVFGNGAEYEWALDAQEIEDEGNAENLEPTALEEVFEHAELKERMLTEEDNLIRIIDVPERYQKYRNNLNYIDLNDSELENEKSWIGDLLYLEKSSKIRPDLIPQFKEAVGKAVEFISKENYEVPFIWTHRRDFLLYAEQIEDANGTNEIVHRLLDEDDLWRIIKLDIEYHSLYEKRLNVEKLVEELNVDDDLLKDFSSLDSMVAIQDLQDYIQFTYSKEIRDLATKKHQQQQEPIQNNEEDDDENDENNDLKPSANDLAKLVKKNSKFSIYERIKENVLFDAVEAYGITAKQFGENVQDQSSKNFQASFRIHATDDPFESPNEIIEKLIDDEEVLFKDYKNAQGAVRKFYSESIFHNPKIRQEVRNTFKNFASVSVAITEKGRSVIDNHSAYADIKYAINRSPADLVRNPDTLLRMLEAEAQGLLVIKISTKDYEKWFQSIFACLKSDGLSDISEKWNKEREFVLRMSFAKLTTMIGLNTKEDLRSECQRLLANDLRKKFLNKIDQAPFTPFGYDKGTKPTVLALSFGKGDRDNAVVGSYVRDNGKVSEFFKSDHNPITDRESEDLFQGQLKAFIDRSLNGKSPDVIVVSGYNAHTKKLFDIINSFVQMYRIQVDVDDLKNDVQDPPLVRVIYGPDETARLYQNSQRAKIEFSDKATLVKYCIGLARYVQNPIVEYVALGDDILSLTFSEFQKLLPNDLILETFETCFVDIVNMLGVEINEAVRDESIGKLLPFVSGLGPRKASGLIRNINSKLGSSLATRSELIEHELSTANIFLNCSSFLYIPYDENISANDGSVELLDATRIHPEDYDLARKMAADALDLDEEDIGSIEEQGGIIYQLMQDGVNKVDDLNLNAYGKELETKFGKKKYATLQSIKEELVNNYEELRRSFHVLDVQETFEMLSGESTKTFGRNTIVPVTVTRVGRNLNDLNNMNASTIKYLKVTTSSLIQGNIEESLIPRNATIIQGQVLQAVVLEVQYEQFSATFSIMEQDIRRALQPKVHKDGSKWDLEAEENDRQKELFKEKEANAKSRNFQHPLFHNFNHKQAEEFLAPKSLGDCVLRPSSKGPEYLTVTWKVATNLFQHLIIEEKVIGRRKKFLVEGKSYDDLDELIVQHVQVIAAKVREMVRHPKFREGALTEVQEWLHSYTKANPKTSAYIFCYDHRAPGWFLLLFKVNVNTPISTWHVKTGVDGYQLKGFDYPNMLRLCNGFKQLYKTQTRKAADTARNGGQQVNNMAYSNYGY</sequence>
<dbReference type="EMBL" id="CALSDN010000002">
    <property type="protein sequence ID" value="CAH6719257.1"/>
    <property type="molecule type" value="Genomic_DNA"/>
</dbReference>
<keyword evidence="1" id="KW-0648">Protein biosynthesis</keyword>
<comment type="caution">
    <text evidence="1">The sequence shown here is derived from an EMBL/GenBank/DDBJ whole genome shotgun (WGS) entry which is preliminary data.</text>
</comment>
<reference evidence="1" key="1">
    <citation type="submission" date="2022-06" db="EMBL/GenBank/DDBJ databases">
        <authorList>
            <person name="Legras J.-L."/>
            <person name="Devillers H."/>
            <person name="Grondin C."/>
        </authorList>
    </citation>
    <scope>NUCLEOTIDE SEQUENCE</scope>
    <source>
        <strain evidence="1">CLIB 1444</strain>
    </source>
</reference>
<name>A0ACA9Y2T1_9ASCO</name>
<evidence type="ECO:0000313" key="2">
    <source>
        <dbReference type="Proteomes" id="UP001152531"/>
    </source>
</evidence>
<proteinExistence type="predicted"/>
<organism evidence="1 2">
    <name type="scientific">[Candida] jaroonii</name>
    <dbReference type="NCBI Taxonomy" id="467808"/>
    <lineage>
        <taxon>Eukaryota</taxon>
        <taxon>Fungi</taxon>
        <taxon>Dikarya</taxon>
        <taxon>Ascomycota</taxon>
        <taxon>Saccharomycotina</taxon>
        <taxon>Pichiomycetes</taxon>
        <taxon>Debaryomycetaceae</taxon>
        <taxon>Yamadazyma</taxon>
    </lineage>
</organism>
<keyword evidence="2" id="KW-1185">Reference proteome</keyword>
<dbReference type="Proteomes" id="UP001152531">
    <property type="component" value="Unassembled WGS sequence"/>
</dbReference>
<evidence type="ECO:0000313" key="1">
    <source>
        <dbReference type="EMBL" id="CAH6719257.1"/>
    </source>
</evidence>
<gene>
    <name evidence="1" type="ORF">CLIB1444_02S04412</name>
</gene>
<keyword evidence="1" id="KW-0251">Elongation factor</keyword>
<protein>
    <submittedName>
        <fullName evidence="1">Transcription elongation factor Spt6p</fullName>
    </submittedName>
</protein>